<dbReference type="InterPro" id="IPR050300">
    <property type="entry name" value="GDXG_lipolytic_enzyme"/>
</dbReference>
<sequence>MDHKQQIEMVRRFRENVVGTGAALQPSASFAIQRQEVIIPTSAGDTRVLVYTPESALPNSLPVYINMHGGGFILGKAEMDDPWCRLIAHRAGCVVINVDYLLAPEHRFPTAVHECYDVAKWVHEHPESFSINSAIMAIGGHSAGGNLAAAVCLLNQQSGSELPIVLQIIDYAPLDLAMDPALKPSFEEAIPAEMAKIFNSMYLASADDAHSPLASPVYAEALQGLPEALVITAGKDSLAEEGSAYAAKLQQNGVKVLHKQYEGAAHGFTHYGDLAVAEDAWHLISDKLKEAFSKGQQG</sequence>
<dbReference type="InterPro" id="IPR029058">
    <property type="entry name" value="AB_hydrolase_fold"/>
</dbReference>
<name>A0A1B2DTF5_9BACL</name>
<evidence type="ECO:0000256" key="1">
    <source>
        <dbReference type="ARBA" id="ARBA00022801"/>
    </source>
</evidence>
<reference evidence="3" key="1">
    <citation type="submission" date="2016-08" db="EMBL/GenBank/DDBJ databases">
        <title>Complete Genome Seqeunce of Paenibacillus sp. BIHB 4019 from tea rhizoplane.</title>
        <authorList>
            <person name="Thakur R."/>
            <person name="Swarnkar M.K."/>
            <person name="Gulati A."/>
        </authorList>
    </citation>
    <scope>NUCLEOTIDE SEQUENCE [LARGE SCALE GENOMIC DNA]</scope>
    <source>
        <strain evidence="3">BIHB4019</strain>
    </source>
</reference>
<proteinExistence type="predicted"/>
<accession>A0A1B2DTF5</accession>
<dbReference type="Gene3D" id="3.40.50.1820">
    <property type="entry name" value="alpha/beta hydrolase"/>
    <property type="match status" value="1"/>
</dbReference>
<dbReference type="EMBL" id="CP016808">
    <property type="protein sequence ID" value="ANY70980.1"/>
    <property type="molecule type" value="Genomic_DNA"/>
</dbReference>
<evidence type="ECO:0000259" key="2">
    <source>
        <dbReference type="Pfam" id="PF07859"/>
    </source>
</evidence>
<feature type="domain" description="Alpha/beta hydrolase fold-3" evidence="2">
    <location>
        <begin position="65"/>
        <end position="269"/>
    </location>
</feature>
<dbReference type="Pfam" id="PF07859">
    <property type="entry name" value="Abhydrolase_3"/>
    <property type="match status" value="1"/>
</dbReference>
<organism evidence="3">
    <name type="scientific">Paenibacillus sp. BIHB 4019</name>
    <dbReference type="NCBI Taxonomy" id="1870819"/>
    <lineage>
        <taxon>Bacteria</taxon>
        <taxon>Bacillati</taxon>
        <taxon>Bacillota</taxon>
        <taxon>Bacilli</taxon>
        <taxon>Bacillales</taxon>
        <taxon>Paenibacillaceae</taxon>
        <taxon>Paenibacillus</taxon>
    </lineage>
</organism>
<dbReference type="GO" id="GO:0016787">
    <property type="term" value="F:hydrolase activity"/>
    <property type="evidence" value="ECO:0007669"/>
    <property type="project" value="UniProtKB-KW"/>
</dbReference>
<keyword evidence="1" id="KW-0378">Hydrolase</keyword>
<dbReference type="PANTHER" id="PTHR48081:SF8">
    <property type="entry name" value="ALPHA_BETA HYDROLASE FOLD-3 DOMAIN-CONTAINING PROTEIN-RELATED"/>
    <property type="match status" value="1"/>
</dbReference>
<dbReference type="AlphaFoldDB" id="A0A1B2DTF5"/>
<dbReference type="InterPro" id="IPR013094">
    <property type="entry name" value="AB_hydrolase_3"/>
</dbReference>
<dbReference type="SUPFAM" id="SSF53474">
    <property type="entry name" value="alpha/beta-Hydrolases"/>
    <property type="match status" value="1"/>
</dbReference>
<evidence type="ECO:0000313" key="3">
    <source>
        <dbReference type="EMBL" id="ANY70980.1"/>
    </source>
</evidence>
<protein>
    <submittedName>
        <fullName evidence="3">Esterase</fullName>
    </submittedName>
</protein>
<gene>
    <name evidence="3" type="ORF">BBD42_25165</name>
</gene>
<dbReference type="PANTHER" id="PTHR48081">
    <property type="entry name" value="AB HYDROLASE SUPERFAMILY PROTEIN C4A8.06C"/>
    <property type="match status" value="1"/>
</dbReference>